<accession>A0A0C2T577</accession>
<gene>
    <name evidence="3" type="ORF">M378DRAFT_66181</name>
</gene>
<proteinExistence type="predicted"/>
<dbReference type="PANTHER" id="PTHR48081:SF26">
    <property type="entry name" value="ALPHA_BETA HYDROLASE FOLD-3 DOMAIN-CONTAINING PROTEIN"/>
    <property type="match status" value="1"/>
</dbReference>
<dbReference type="InParanoid" id="A0A0C2T577"/>
<dbReference type="AlphaFoldDB" id="A0A0C2T577"/>
<dbReference type="EMBL" id="KN818223">
    <property type="protein sequence ID" value="KIL71060.1"/>
    <property type="molecule type" value="Genomic_DNA"/>
</dbReference>
<name>A0A0C2T577_AMAMK</name>
<keyword evidence="1" id="KW-0378">Hydrolase</keyword>
<feature type="domain" description="Alpha/beta hydrolase fold-3" evidence="2">
    <location>
        <begin position="143"/>
        <end position="352"/>
    </location>
</feature>
<evidence type="ECO:0000259" key="2">
    <source>
        <dbReference type="Pfam" id="PF07859"/>
    </source>
</evidence>
<dbReference type="Gene3D" id="3.40.50.1820">
    <property type="entry name" value="alpha/beta hydrolase"/>
    <property type="match status" value="1"/>
</dbReference>
<dbReference type="InterPro" id="IPR013094">
    <property type="entry name" value="AB_hydrolase_3"/>
</dbReference>
<sequence length="406" mass="45051">MAFAFRNQPLKGLYLTYQALTTVFFRIPWWILCSLPRSCRPRQSWDLKRVVMVRLIRHTILATTQTGRFLNKTPDYLAIEPDVGEYGVWVEPVPELVNAEFEVFATAASVEPIRVPGYWMHRRGTDIKVGSPPVPGEKVLYRLHGGGYTRCSAHPSDLTAKMSLDLVEFTDTLHRAFAVEYRLSSIKPFPIAGQFPAALFDALAGYNYLVNVVGFSPSDIVVLGDSAGGNLAHALTRYLVENQNSIDHLPGPPGGLVLVSPWCDMSGSHVTPGSAVYLYKDIDILVFADADSYNERAFLGPHGYEAAVSNKYISPSCKSLEVSFKGFPRIFIIAGGVELLLDQIRTIKARMIEDLGEGDGLGEGEGKVRYVEEPDAVHDYPVFNWHEPEKSRTLREVAEWVDAAAS</sequence>
<dbReference type="Proteomes" id="UP000054549">
    <property type="component" value="Unassembled WGS sequence"/>
</dbReference>
<dbReference type="HOGENOM" id="CLU_019364_1_0_1"/>
<dbReference type="OrthoDB" id="2152029at2759"/>
<evidence type="ECO:0000313" key="3">
    <source>
        <dbReference type="EMBL" id="KIL71060.1"/>
    </source>
</evidence>
<evidence type="ECO:0000313" key="4">
    <source>
        <dbReference type="Proteomes" id="UP000054549"/>
    </source>
</evidence>
<dbReference type="Pfam" id="PF07859">
    <property type="entry name" value="Abhydrolase_3"/>
    <property type="match status" value="1"/>
</dbReference>
<organism evidence="3 4">
    <name type="scientific">Amanita muscaria (strain Koide BX008)</name>
    <dbReference type="NCBI Taxonomy" id="946122"/>
    <lineage>
        <taxon>Eukaryota</taxon>
        <taxon>Fungi</taxon>
        <taxon>Dikarya</taxon>
        <taxon>Basidiomycota</taxon>
        <taxon>Agaricomycotina</taxon>
        <taxon>Agaricomycetes</taxon>
        <taxon>Agaricomycetidae</taxon>
        <taxon>Agaricales</taxon>
        <taxon>Pluteineae</taxon>
        <taxon>Amanitaceae</taxon>
        <taxon>Amanita</taxon>
    </lineage>
</organism>
<dbReference type="SUPFAM" id="SSF53474">
    <property type="entry name" value="alpha/beta-Hydrolases"/>
    <property type="match status" value="1"/>
</dbReference>
<evidence type="ECO:0000256" key="1">
    <source>
        <dbReference type="ARBA" id="ARBA00022801"/>
    </source>
</evidence>
<keyword evidence="4" id="KW-1185">Reference proteome</keyword>
<dbReference type="GO" id="GO:0016787">
    <property type="term" value="F:hydrolase activity"/>
    <property type="evidence" value="ECO:0007669"/>
    <property type="project" value="UniProtKB-KW"/>
</dbReference>
<protein>
    <recommendedName>
        <fullName evidence="2">Alpha/beta hydrolase fold-3 domain-containing protein</fullName>
    </recommendedName>
</protein>
<dbReference type="InterPro" id="IPR050300">
    <property type="entry name" value="GDXG_lipolytic_enzyme"/>
</dbReference>
<dbReference type="STRING" id="946122.A0A0C2T577"/>
<dbReference type="InterPro" id="IPR029058">
    <property type="entry name" value="AB_hydrolase_fold"/>
</dbReference>
<dbReference type="PANTHER" id="PTHR48081">
    <property type="entry name" value="AB HYDROLASE SUPERFAMILY PROTEIN C4A8.06C"/>
    <property type="match status" value="1"/>
</dbReference>
<reference evidence="3 4" key="1">
    <citation type="submission" date="2014-04" db="EMBL/GenBank/DDBJ databases">
        <title>Evolutionary Origins and Diversification of the Mycorrhizal Mutualists.</title>
        <authorList>
            <consortium name="DOE Joint Genome Institute"/>
            <consortium name="Mycorrhizal Genomics Consortium"/>
            <person name="Kohler A."/>
            <person name="Kuo A."/>
            <person name="Nagy L.G."/>
            <person name="Floudas D."/>
            <person name="Copeland A."/>
            <person name="Barry K.W."/>
            <person name="Cichocki N."/>
            <person name="Veneault-Fourrey C."/>
            <person name="LaButti K."/>
            <person name="Lindquist E.A."/>
            <person name="Lipzen A."/>
            <person name="Lundell T."/>
            <person name="Morin E."/>
            <person name="Murat C."/>
            <person name="Riley R."/>
            <person name="Ohm R."/>
            <person name="Sun H."/>
            <person name="Tunlid A."/>
            <person name="Henrissat B."/>
            <person name="Grigoriev I.V."/>
            <person name="Hibbett D.S."/>
            <person name="Martin F."/>
        </authorList>
    </citation>
    <scope>NUCLEOTIDE SEQUENCE [LARGE SCALE GENOMIC DNA]</scope>
    <source>
        <strain evidence="3 4">Koide BX008</strain>
    </source>
</reference>